<keyword evidence="3" id="KW-1185">Reference proteome</keyword>
<comment type="caution">
    <text evidence="2">The sequence shown here is derived from an EMBL/GenBank/DDBJ whole genome shotgun (WGS) entry which is preliminary data.</text>
</comment>
<evidence type="ECO:0000313" key="3">
    <source>
        <dbReference type="Proteomes" id="UP001597299"/>
    </source>
</evidence>
<dbReference type="RefSeq" id="WP_213352000.1">
    <property type="nucleotide sequence ID" value="NZ_JAHBGB010000017.1"/>
</dbReference>
<proteinExistence type="predicted"/>
<protein>
    <submittedName>
        <fullName evidence="2">Uncharacterized protein</fullName>
    </submittedName>
</protein>
<feature type="region of interest" description="Disordered" evidence="1">
    <location>
        <begin position="55"/>
        <end position="75"/>
    </location>
</feature>
<reference evidence="3" key="1">
    <citation type="journal article" date="2019" name="Int. J. Syst. Evol. Microbiol.">
        <title>The Global Catalogue of Microorganisms (GCM) 10K type strain sequencing project: providing services to taxonomists for standard genome sequencing and annotation.</title>
        <authorList>
            <consortium name="The Broad Institute Genomics Platform"/>
            <consortium name="The Broad Institute Genome Sequencing Center for Infectious Disease"/>
            <person name="Wu L."/>
            <person name="Ma J."/>
        </authorList>
    </citation>
    <scope>NUCLEOTIDE SEQUENCE [LARGE SCALE GENOMIC DNA]</scope>
    <source>
        <strain evidence="3">CCM 7435</strain>
    </source>
</reference>
<evidence type="ECO:0000313" key="2">
    <source>
        <dbReference type="EMBL" id="MFD2143464.1"/>
    </source>
</evidence>
<name>A0ABW4Z4P5_9HYPH</name>
<sequence length="75" mass="8345">MMRTTNVYSLELTVDSTWFDKAAALVRRHDGQAKPSFNHESEAISLLREALAGAEYDNEEESDASLIARDDRSAA</sequence>
<organism evidence="2 3">
    <name type="scientific">Ancylobacter oerskovii</name>
    <dbReference type="NCBI Taxonomy" id="459519"/>
    <lineage>
        <taxon>Bacteria</taxon>
        <taxon>Pseudomonadati</taxon>
        <taxon>Pseudomonadota</taxon>
        <taxon>Alphaproteobacteria</taxon>
        <taxon>Hyphomicrobiales</taxon>
        <taxon>Xanthobacteraceae</taxon>
        <taxon>Ancylobacter</taxon>
    </lineage>
</organism>
<dbReference type="Proteomes" id="UP001597299">
    <property type="component" value="Unassembled WGS sequence"/>
</dbReference>
<accession>A0ABW4Z4P5</accession>
<evidence type="ECO:0000256" key="1">
    <source>
        <dbReference type="SAM" id="MobiDB-lite"/>
    </source>
</evidence>
<gene>
    <name evidence="2" type="ORF">ACFSNC_23960</name>
</gene>
<dbReference type="EMBL" id="JBHUHD010000004">
    <property type="protein sequence ID" value="MFD2143464.1"/>
    <property type="molecule type" value="Genomic_DNA"/>
</dbReference>